<dbReference type="SUPFAM" id="SSF56436">
    <property type="entry name" value="C-type lectin-like"/>
    <property type="match status" value="1"/>
</dbReference>
<dbReference type="KEGG" id="vg:32878273"/>
<dbReference type="GO" id="GO:0030246">
    <property type="term" value="F:carbohydrate binding"/>
    <property type="evidence" value="ECO:0007669"/>
    <property type="project" value="UniProtKB-KW"/>
</dbReference>
<dbReference type="InterPro" id="IPR016187">
    <property type="entry name" value="CTDL_fold"/>
</dbReference>
<keyword evidence="2" id="KW-1185">Reference proteome</keyword>
<protein>
    <submittedName>
        <fullName evidence="1">C-type lectin protein</fullName>
    </submittedName>
</protein>
<accession>A0A1X9T5F8</accession>
<name>A0A1X9T5F8_9VIRU</name>
<organism evidence="1">
    <name type="scientific">Ranid herpesvirus 3</name>
    <dbReference type="NCBI Taxonomy" id="1987509"/>
    <lineage>
        <taxon>Viruses</taxon>
        <taxon>Duplodnaviria</taxon>
        <taxon>Heunggongvirae</taxon>
        <taxon>Peploviricota</taxon>
        <taxon>Herviviricetes</taxon>
        <taxon>Herpesvirales</taxon>
        <taxon>Alloherpesviridae</taxon>
        <taxon>Batravirus</taxon>
        <taxon>Batravirus ranidallo3</taxon>
    </lineage>
</organism>
<keyword evidence="1" id="KW-0430">Lectin</keyword>
<dbReference type="EMBL" id="KX832224">
    <property type="protein sequence ID" value="ARR28939.1"/>
    <property type="molecule type" value="Genomic_DNA"/>
</dbReference>
<evidence type="ECO:0000313" key="1">
    <source>
        <dbReference type="EMBL" id="ARR28939.1"/>
    </source>
</evidence>
<dbReference type="Proteomes" id="UP000203507">
    <property type="component" value="Segment"/>
</dbReference>
<dbReference type="GeneID" id="32878273"/>
<dbReference type="RefSeq" id="YP_009362448.1">
    <property type="nucleotide sequence ID" value="NC_034618.1"/>
</dbReference>
<evidence type="ECO:0000313" key="2">
    <source>
        <dbReference type="Proteomes" id="UP000203507"/>
    </source>
</evidence>
<proteinExistence type="predicted"/>
<sequence length="481" mass="55016">MRALVAVPGLLLNLVLLAVILSLVHNREHLFVAEYHNSPWVKDVFRGVDVAISWERMHRSAAIELCRRYGAKIDEVRAWVLLNAKIKDVLLNYRCYKPSISSYYDCEVGVPICVRPANTIIRDVVTSYNSNNVEIVLSFLKTKRSKAEQMCMSYNFKPAEYTYILQPSEKYRNKLYWIGNKCWNISNHSFTNCSEAGPYCVLDKKVNGGSIWTSKVFKKQNLNIDLFYGYPAVEREAAEVACKKHTGFTLASYLYDPDEATRFMKRLGFENIRFWMSGCTNEDGFLTPDCKTAFPVCVKNEKRSPNTGASIYLGSCYKNYNMTESYDCVFSRSVFLHPNQFRNTGSYKCNVAGAELLNVDEDGFTVNCILPSLVNNFLMRNLICGNGRALIDYKCYALFLAKREQSRAQIVCESIKMSIVQFDSQQHEGLLIALKQLKSPLQLFNGMRNNYLTINDLGINYNVFDNMTQHFSFSCFSTVPL</sequence>
<reference evidence="1" key="1">
    <citation type="journal article" date="2017" name="Vet. Pathol.">
        <title>Ranid Herpesvirus 3 and Proliferative Dermatitis in Free-Ranging Wild Common Frogs (Rana Temporaria).</title>
        <authorList>
            <person name="Origgi F.C."/>
            <person name="Schmidt B.R."/>
            <person name="Lohmann P."/>
            <person name="Otten P."/>
            <person name="Akdesir E."/>
            <person name="Gaschen V."/>
            <person name="Aguilar-Bultet L."/>
            <person name="Wahli T."/>
            <person name="Sattler U."/>
            <person name="Stoffel M.H."/>
        </authorList>
    </citation>
    <scope>NUCLEOTIDE SEQUENCE [LARGE SCALE GENOMIC DNA]</scope>
    <source>
        <strain evidence="1">FO1_2015</strain>
    </source>
</reference>